<keyword evidence="1" id="KW-0732">Signal</keyword>
<sequence>MKKLKDFCMNKFAILFGLSFILPSKVIAVTGGGDQGGPAYESWQGLIIKDENRCSAYDKKADYEYDQNVEDAIVASMNGQVYGPYTGSYFESDSETDIEHIVATSEAHDSGLCSAPVSIRKAFASDLLNLTLASPKVNRCSKTGKCGFDAGEWLPEKNKCWFVNRIAQVKQKYKLSIDLNEYHALSSVLMNCTSTDMVYHSKVKSLQPTTYDTSYPAGALSIYDDNQNGKISCKEARNHKITPVYSGHPAYPYMNDRDGDGVVCR</sequence>
<dbReference type="RefSeq" id="WP_339981995.1">
    <property type="nucleotide sequence ID" value="NZ_JAQPZS010000022.1"/>
</dbReference>
<dbReference type="InterPro" id="IPR008613">
    <property type="entry name" value="Excalibur_Ca-bd_domain"/>
</dbReference>
<evidence type="ECO:0000313" key="4">
    <source>
        <dbReference type="EMBL" id="MEJ6498017.1"/>
    </source>
</evidence>
<keyword evidence="5" id="KW-1185">Reference proteome</keyword>
<dbReference type="Pfam" id="PF05901">
    <property type="entry name" value="Excalibur"/>
    <property type="match status" value="1"/>
</dbReference>
<reference evidence="4 5" key="1">
    <citation type="submission" date="2023-01" db="EMBL/GenBank/DDBJ databases">
        <title>Trichodesmium-associated heterotrophic epibiont bacteria.</title>
        <authorList>
            <person name="Cleveland C.S."/>
            <person name="Webb E.A."/>
        </authorList>
    </citation>
    <scope>NUCLEOTIDE SEQUENCE [LARGE SCALE GENOMIC DNA]</scope>
    <source>
        <strain evidence="4 5">USCH2</strain>
    </source>
</reference>
<name>A0ABU8SYB2_9GAMM</name>
<evidence type="ECO:0000259" key="2">
    <source>
        <dbReference type="Pfam" id="PF05901"/>
    </source>
</evidence>
<feature type="domain" description="Excalibur calcium-binding" evidence="2">
    <location>
        <begin position="232"/>
        <end position="264"/>
    </location>
</feature>
<dbReference type="Pfam" id="PF07510">
    <property type="entry name" value="GmrSD_C"/>
    <property type="match status" value="1"/>
</dbReference>
<gene>
    <name evidence="4" type="ORF">PQI24_18395</name>
</gene>
<feature type="chain" id="PRO_5045255353" evidence="1">
    <location>
        <begin position="29"/>
        <end position="265"/>
    </location>
</feature>
<accession>A0ABU8SYB2</accession>
<dbReference type="InterPro" id="IPR011089">
    <property type="entry name" value="GmrSD_C"/>
</dbReference>
<protein>
    <submittedName>
        <fullName evidence="4">Excalibur calcium-binding domain-containing protein</fullName>
    </submittedName>
</protein>
<feature type="domain" description="GmrSD restriction endonucleases C-terminal" evidence="3">
    <location>
        <begin position="87"/>
        <end position="179"/>
    </location>
</feature>
<feature type="signal peptide" evidence="1">
    <location>
        <begin position="1"/>
        <end position="28"/>
    </location>
</feature>
<dbReference type="Proteomes" id="UP001377972">
    <property type="component" value="Unassembled WGS sequence"/>
</dbReference>
<organism evidence="4 5">
    <name type="scientific">Pseudoalteromonas lipolytica</name>
    <dbReference type="NCBI Taxonomy" id="570156"/>
    <lineage>
        <taxon>Bacteria</taxon>
        <taxon>Pseudomonadati</taxon>
        <taxon>Pseudomonadota</taxon>
        <taxon>Gammaproteobacteria</taxon>
        <taxon>Alteromonadales</taxon>
        <taxon>Pseudoalteromonadaceae</taxon>
        <taxon>Pseudoalteromonas</taxon>
    </lineage>
</organism>
<evidence type="ECO:0000259" key="3">
    <source>
        <dbReference type="Pfam" id="PF07510"/>
    </source>
</evidence>
<evidence type="ECO:0000256" key="1">
    <source>
        <dbReference type="SAM" id="SignalP"/>
    </source>
</evidence>
<evidence type="ECO:0000313" key="5">
    <source>
        <dbReference type="Proteomes" id="UP001377972"/>
    </source>
</evidence>
<comment type="caution">
    <text evidence="4">The sequence shown here is derived from an EMBL/GenBank/DDBJ whole genome shotgun (WGS) entry which is preliminary data.</text>
</comment>
<dbReference type="EMBL" id="JAQPZS010000022">
    <property type="protein sequence ID" value="MEJ6498017.1"/>
    <property type="molecule type" value="Genomic_DNA"/>
</dbReference>
<proteinExistence type="predicted"/>